<proteinExistence type="predicted"/>
<keyword evidence="2" id="KW-0808">Transferase</keyword>
<evidence type="ECO:0000256" key="2">
    <source>
        <dbReference type="ARBA" id="ARBA00022679"/>
    </source>
</evidence>
<keyword evidence="1" id="KW-0056">Arginine metabolism</keyword>
<dbReference type="GO" id="GO:0008791">
    <property type="term" value="F:arginine N-succinyltransferase activity"/>
    <property type="evidence" value="ECO:0007669"/>
    <property type="project" value="InterPro"/>
</dbReference>
<protein>
    <submittedName>
        <fullName evidence="4">Arginine N-succinyltransferase</fullName>
    </submittedName>
</protein>
<dbReference type="InterPro" id="IPR007041">
    <property type="entry name" value="Arg_succinylTrfase_AstA/AruG"/>
</dbReference>
<evidence type="ECO:0000256" key="1">
    <source>
        <dbReference type="ARBA" id="ARBA00022503"/>
    </source>
</evidence>
<organism evidence="4 5">
    <name type="scientific">Algimonas arctica</name>
    <dbReference type="NCBI Taxonomy" id="1479486"/>
    <lineage>
        <taxon>Bacteria</taxon>
        <taxon>Pseudomonadati</taxon>
        <taxon>Pseudomonadota</taxon>
        <taxon>Alphaproteobacteria</taxon>
        <taxon>Maricaulales</taxon>
        <taxon>Robiginitomaculaceae</taxon>
        <taxon>Algimonas</taxon>
    </lineage>
</organism>
<reference evidence="4" key="1">
    <citation type="journal article" date="2014" name="Int. J. Syst. Evol. Microbiol.">
        <title>Complete genome sequence of Corynebacterium casei LMG S-19264T (=DSM 44701T), isolated from a smear-ripened cheese.</title>
        <authorList>
            <consortium name="US DOE Joint Genome Institute (JGI-PGF)"/>
            <person name="Walter F."/>
            <person name="Albersmeier A."/>
            <person name="Kalinowski J."/>
            <person name="Ruckert C."/>
        </authorList>
    </citation>
    <scope>NUCLEOTIDE SEQUENCE</scope>
    <source>
        <strain evidence="4">KCTC 32513</strain>
    </source>
</reference>
<accession>A0A8J3CQE4</accession>
<name>A0A8J3CQE4_9PROT</name>
<dbReference type="Proteomes" id="UP000634004">
    <property type="component" value="Unassembled WGS sequence"/>
</dbReference>
<comment type="caution">
    <text evidence="4">The sequence shown here is derived from an EMBL/GenBank/DDBJ whole genome shotgun (WGS) entry which is preliminary data.</text>
</comment>
<dbReference type="RefSeq" id="WP_189496309.1">
    <property type="nucleotide sequence ID" value="NZ_BMZH01000003.1"/>
</dbReference>
<keyword evidence="3" id="KW-0012">Acyltransferase</keyword>
<evidence type="ECO:0000313" key="5">
    <source>
        <dbReference type="Proteomes" id="UP000634004"/>
    </source>
</evidence>
<dbReference type="AlphaFoldDB" id="A0A8J3CQE4"/>
<dbReference type="SUPFAM" id="SSF55729">
    <property type="entry name" value="Acyl-CoA N-acyltransferases (Nat)"/>
    <property type="match status" value="1"/>
</dbReference>
<dbReference type="Gene3D" id="3.40.630.30">
    <property type="match status" value="1"/>
</dbReference>
<evidence type="ECO:0000256" key="3">
    <source>
        <dbReference type="ARBA" id="ARBA00023315"/>
    </source>
</evidence>
<gene>
    <name evidence="4" type="ORF">GCM10009069_11410</name>
</gene>
<evidence type="ECO:0000313" key="4">
    <source>
        <dbReference type="EMBL" id="GHA89973.1"/>
    </source>
</evidence>
<dbReference type="Pfam" id="PF04958">
    <property type="entry name" value="AstA"/>
    <property type="match status" value="1"/>
</dbReference>
<dbReference type="GO" id="GO:0006527">
    <property type="term" value="P:L-arginine catabolic process"/>
    <property type="evidence" value="ECO:0007669"/>
    <property type="project" value="InterPro"/>
</dbReference>
<dbReference type="EMBL" id="BMZH01000003">
    <property type="protein sequence ID" value="GHA89973.1"/>
    <property type="molecule type" value="Genomic_DNA"/>
</dbReference>
<dbReference type="PANTHER" id="PTHR30420:SF1">
    <property type="entry name" value="ARGININE N-SUCCINYLTRANSFERASE"/>
    <property type="match status" value="1"/>
</dbReference>
<dbReference type="InterPro" id="IPR016181">
    <property type="entry name" value="Acyl_CoA_acyltransferase"/>
</dbReference>
<keyword evidence="5" id="KW-1185">Reference proteome</keyword>
<dbReference type="PANTHER" id="PTHR30420">
    <property type="entry name" value="N-SUCCINYLARGININE DIHYDROLASE"/>
    <property type="match status" value="1"/>
</dbReference>
<reference evidence="4" key="2">
    <citation type="submission" date="2020-09" db="EMBL/GenBank/DDBJ databases">
        <authorList>
            <person name="Sun Q."/>
            <person name="Kim S."/>
        </authorList>
    </citation>
    <scope>NUCLEOTIDE SEQUENCE</scope>
    <source>
        <strain evidence="4">KCTC 32513</strain>
    </source>
</reference>
<sequence length="326" mass="35785">MDVFRLAHPDDAAAITEFTRAAQAGLTTVPRNRERVDAYIEATQRFLAGEASANRLLFVVERDGVVMGISGIIPKLGVERPFYSFKRSRHARHSSQLGLRTEYETLQLTTDFDGWTELASIYLAPEARGQGVARLLSLGRLCFVEAHRALFDDRLMADIRGWVDEAGVSPFWEHVTSKFINTDFEIADRLSANDGRFIMELLPSLPILMNLLPDAARICAGRPHEISRGAMNLLMGAGFEETELCDIFDGGPAISCRADATLIARTVRGVESYRDGPQRLMAFSGAAADFRATLTSGDVAQGHVSEAAQALGDVRIALAQDRRNGQ</sequence>